<feature type="domain" description="HD-GYP" evidence="7">
    <location>
        <begin position="685"/>
        <end position="877"/>
    </location>
</feature>
<keyword evidence="9" id="KW-1185">Reference proteome</keyword>
<dbReference type="SMART" id="SM00448">
    <property type="entry name" value="REC"/>
    <property type="match status" value="1"/>
</dbReference>
<comment type="caution">
    <text evidence="8">The sequence shown here is derived from an EMBL/GenBank/DDBJ whole genome shotgun (WGS) entry which is preliminary data.</text>
</comment>
<keyword evidence="3" id="KW-0597">Phosphoprotein</keyword>
<gene>
    <name evidence="8" type="ORF">JM946_04345</name>
</gene>
<dbReference type="Gene3D" id="3.40.50.2300">
    <property type="match status" value="1"/>
</dbReference>
<dbReference type="InterPro" id="IPR003018">
    <property type="entry name" value="GAF"/>
</dbReference>
<dbReference type="InterPro" id="IPR001789">
    <property type="entry name" value="Sig_transdc_resp-reg_receiver"/>
</dbReference>
<dbReference type="InterPro" id="IPR029016">
    <property type="entry name" value="GAF-like_dom_sf"/>
</dbReference>
<dbReference type="CDD" id="cd00077">
    <property type="entry name" value="HDc"/>
    <property type="match status" value="1"/>
</dbReference>
<dbReference type="PANTHER" id="PTHR45228">
    <property type="entry name" value="CYCLIC DI-GMP PHOSPHODIESTERASE TM_0186-RELATED"/>
    <property type="match status" value="1"/>
</dbReference>
<dbReference type="Pfam" id="PF13487">
    <property type="entry name" value="HD_5"/>
    <property type="match status" value="1"/>
</dbReference>
<dbReference type="InterPro" id="IPR011006">
    <property type="entry name" value="CheY-like_superfamily"/>
</dbReference>
<protein>
    <submittedName>
        <fullName evidence="8">PAS domain S-box protein</fullName>
    </submittedName>
</protein>
<dbReference type="InterPro" id="IPR000014">
    <property type="entry name" value="PAS"/>
</dbReference>
<keyword evidence="2" id="KW-0418">Kinase</keyword>
<dbReference type="Pfam" id="PF13185">
    <property type="entry name" value="GAF_2"/>
    <property type="match status" value="1"/>
</dbReference>
<dbReference type="PANTHER" id="PTHR45228:SF4">
    <property type="entry name" value="LIPOPROTEIN"/>
    <property type="match status" value="1"/>
</dbReference>
<dbReference type="Gene3D" id="3.30.450.40">
    <property type="match status" value="1"/>
</dbReference>
<dbReference type="SMART" id="SM00471">
    <property type="entry name" value="HDc"/>
    <property type="match status" value="1"/>
</dbReference>
<feature type="domain" description="PAS" evidence="6">
    <location>
        <begin position="396"/>
        <end position="439"/>
    </location>
</feature>
<dbReference type="PROSITE" id="PS51832">
    <property type="entry name" value="HD_GYP"/>
    <property type="match status" value="1"/>
</dbReference>
<feature type="domain" description="Response regulatory" evidence="5">
    <location>
        <begin position="3"/>
        <end position="120"/>
    </location>
</feature>
<dbReference type="PROSITE" id="PS50110">
    <property type="entry name" value="RESPONSE_REGULATORY"/>
    <property type="match status" value="1"/>
</dbReference>
<feature type="modified residue" description="4-aspartylphosphate" evidence="3">
    <location>
        <position position="52"/>
    </location>
</feature>
<accession>A0ABS1WSK0</accession>
<evidence type="ECO:0000256" key="2">
    <source>
        <dbReference type="ARBA" id="ARBA00022777"/>
    </source>
</evidence>
<reference evidence="8 9" key="1">
    <citation type="journal article" date="2021" name="Int. J. Syst. Evol. Microbiol.">
        <title>Steroidobacter gossypii sp. nov., isolated from soil of cotton cropping field.</title>
        <authorList>
            <person name="Huang R."/>
            <person name="Yang S."/>
            <person name="Zhen C."/>
            <person name="Liu W."/>
        </authorList>
    </citation>
    <scope>NUCLEOTIDE SEQUENCE [LARGE SCALE GENOMIC DNA]</scope>
    <source>
        <strain evidence="8 9">S1-65</strain>
    </source>
</reference>
<keyword evidence="4" id="KW-0175">Coiled coil</keyword>
<feature type="coiled-coil region" evidence="4">
    <location>
        <begin position="172"/>
        <end position="279"/>
    </location>
</feature>
<dbReference type="InterPro" id="IPR037522">
    <property type="entry name" value="HD_GYP_dom"/>
</dbReference>
<dbReference type="Pfam" id="PF13188">
    <property type="entry name" value="PAS_8"/>
    <property type="match status" value="1"/>
</dbReference>
<dbReference type="Pfam" id="PF13426">
    <property type="entry name" value="PAS_9"/>
    <property type="match status" value="1"/>
</dbReference>
<evidence type="ECO:0000256" key="3">
    <source>
        <dbReference type="PROSITE-ProRule" id="PRU00169"/>
    </source>
</evidence>
<name>A0ABS1WSK0_9GAMM</name>
<sequence length="877" mass="96528">MGVILIAFERESEQIALETLLSGRGHRVLKSANGLAALDVARREPPQAIVSDIVLPRMDGFALCRKWKQDERLQSIPFVFYTRRHDDPKYERFALELGAERFLARSTPPEKLLSALDELLPPGHMNGARPTVNANGGLGNGHGNGASGNTRPMNMLDTAAMQRFAVLEKSQADALEKAQAAQRQQAAQAEALEKAQKLQAAQAEALERMQRAQAAQAEALEKAQREQAEAIQRAERAQLEAEQKVQHAQAQAEAQAEAVERAMQAHSRLRSQVSELEAVNRRLADGEARFRRVFESNPLPMWIADHATGGFIAVNDAALAMYGYSRAEFLALKASAFEVTDAGVDPQVKQHRRKDGGILALSIATRQIEFDGRNADLVSAFDLTQRLELERQLQEQANSGAAILDAVADGSWLLGGDGQILDVNAAYCRMSGYSKEELLRMNAADIEDQSSGETTMRLQLGRVRGGGRYETKHRRRDGSLFDVEVSVGLLENARDSIVLIRETGQRRRELIAQRMLQRQSDFLVDLFKQADTFDESAIVRRVIEQAMEITRSPLGYLYFVDPVQKTITLAAWRDGSRPQVVMADSEPQPLGRAALFTDCVRSKHVMSSNDMTRKPQNDGLPDLTRYLAVPMLSGDEVVAVLGVGNRETSYNEDDQRTVAGLADGVWRVLHTKRAHAVTLSALQRTDVALQGMIDSFVRMSERHDPYTAGSSRRLAALAVAIGREAGLDGERQHGLRVAALLHDIGNIAVPASILSKPAPLTETELALMRTHVEEGCQLLAEIDFGAPVAEIVFQSHERFDGSGYPVGLKGEEIMIEARILAIADTVEAMCSPRPYRPAAGMDAAIDEINRAAGRLYDEHLVAACTRLIRQHGFTLPE</sequence>
<proteinExistence type="predicted"/>
<evidence type="ECO:0000313" key="9">
    <source>
        <dbReference type="Proteomes" id="UP000661077"/>
    </source>
</evidence>
<dbReference type="Gene3D" id="1.10.3210.10">
    <property type="entry name" value="Hypothetical protein af1432"/>
    <property type="match status" value="1"/>
</dbReference>
<dbReference type="EMBL" id="JAEVLS010000001">
    <property type="protein sequence ID" value="MBM0103957.1"/>
    <property type="molecule type" value="Genomic_DNA"/>
</dbReference>
<evidence type="ECO:0000256" key="1">
    <source>
        <dbReference type="ARBA" id="ARBA00022679"/>
    </source>
</evidence>
<dbReference type="NCBIfam" id="TIGR00229">
    <property type="entry name" value="sensory_box"/>
    <property type="match status" value="2"/>
</dbReference>
<evidence type="ECO:0000259" key="5">
    <source>
        <dbReference type="PROSITE" id="PS50110"/>
    </source>
</evidence>
<dbReference type="CDD" id="cd00130">
    <property type="entry name" value="PAS"/>
    <property type="match status" value="1"/>
</dbReference>
<dbReference type="SUPFAM" id="SSF52172">
    <property type="entry name" value="CheY-like"/>
    <property type="match status" value="1"/>
</dbReference>
<feature type="domain" description="PAS" evidence="6">
    <location>
        <begin position="286"/>
        <end position="330"/>
    </location>
</feature>
<keyword evidence="1" id="KW-0808">Transferase</keyword>
<dbReference type="SMART" id="SM00091">
    <property type="entry name" value="PAS"/>
    <property type="match status" value="2"/>
</dbReference>
<dbReference type="SUPFAM" id="SSF55785">
    <property type="entry name" value="PYP-like sensor domain (PAS domain)"/>
    <property type="match status" value="2"/>
</dbReference>
<dbReference type="Pfam" id="PF00072">
    <property type="entry name" value="Response_reg"/>
    <property type="match status" value="1"/>
</dbReference>
<dbReference type="InterPro" id="IPR035965">
    <property type="entry name" value="PAS-like_dom_sf"/>
</dbReference>
<organism evidence="8 9">
    <name type="scientific">Steroidobacter gossypii</name>
    <dbReference type="NCBI Taxonomy" id="2805490"/>
    <lineage>
        <taxon>Bacteria</taxon>
        <taxon>Pseudomonadati</taxon>
        <taxon>Pseudomonadota</taxon>
        <taxon>Gammaproteobacteria</taxon>
        <taxon>Steroidobacterales</taxon>
        <taxon>Steroidobacteraceae</taxon>
        <taxon>Steroidobacter</taxon>
    </lineage>
</organism>
<dbReference type="SUPFAM" id="SSF55781">
    <property type="entry name" value="GAF domain-like"/>
    <property type="match status" value="1"/>
</dbReference>
<dbReference type="Proteomes" id="UP000661077">
    <property type="component" value="Unassembled WGS sequence"/>
</dbReference>
<evidence type="ECO:0000259" key="7">
    <source>
        <dbReference type="PROSITE" id="PS51832"/>
    </source>
</evidence>
<evidence type="ECO:0000259" key="6">
    <source>
        <dbReference type="PROSITE" id="PS50112"/>
    </source>
</evidence>
<dbReference type="PROSITE" id="PS50112">
    <property type="entry name" value="PAS"/>
    <property type="match status" value="2"/>
</dbReference>
<dbReference type="Gene3D" id="3.30.450.20">
    <property type="entry name" value="PAS domain"/>
    <property type="match status" value="2"/>
</dbReference>
<dbReference type="SUPFAM" id="SSF109604">
    <property type="entry name" value="HD-domain/PDEase-like"/>
    <property type="match status" value="1"/>
</dbReference>
<dbReference type="InterPro" id="IPR003607">
    <property type="entry name" value="HD/PDEase_dom"/>
</dbReference>
<evidence type="ECO:0000256" key="4">
    <source>
        <dbReference type="SAM" id="Coils"/>
    </source>
</evidence>
<evidence type="ECO:0000313" key="8">
    <source>
        <dbReference type="EMBL" id="MBM0103957.1"/>
    </source>
</evidence>
<dbReference type="RefSeq" id="WP_203165907.1">
    <property type="nucleotide sequence ID" value="NZ_JAEVLS010000001.1"/>
</dbReference>
<dbReference type="InterPro" id="IPR052020">
    <property type="entry name" value="Cyclic_di-GMP/3'3'-cGAMP_PDE"/>
</dbReference>